<keyword evidence="1" id="KW-0812">Transmembrane</keyword>
<accession>A0A1W0WKU6</accession>
<feature type="transmembrane region" description="Helical" evidence="1">
    <location>
        <begin position="188"/>
        <end position="204"/>
    </location>
</feature>
<name>A0A1W0WKU6_HYPEX</name>
<reference evidence="3" key="1">
    <citation type="submission" date="2017-01" db="EMBL/GenBank/DDBJ databases">
        <title>Comparative genomics of anhydrobiosis in the tardigrade Hypsibius dujardini.</title>
        <authorList>
            <person name="Yoshida Y."/>
            <person name="Koutsovoulos G."/>
            <person name="Laetsch D."/>
            <person name="Stevens L."/>
            <person name="Kumar S."/>
            <person name="Horikawa D."/>
            <person name="Ishino K."/>
            <person name="Komine S."/>
            <person name="Tomita M."/>
            <person name="Blaxter M."/>
            <person name="Arakawa K."/>
        </authorList>
    </citation>
    <scope>NUCLEOTIDE SEQUENCE [LARGE SCALE GENOMIC DNA]</scope>
    <source>
        <strain evidence="3">Z151</strain>
    </source>
</reference>
<feature type="transmembrane region" description="Helical" evidence="1">
    <location>
        <begin position="244"/>
        <end position="265"/>
    </location>
</feature>
<feature type="transmembrane region" description="Helical" evidence="1">
    <location>
        <begin position="41"/>
        <end position="61"/>
    </location>
</feature>
<sequence length="448" mass="49962">MASHPSKRLQPFLGPLTVLGIVPQEPQIITSSFMKMKWRPFPIVICLVMWLGSLYSLLAIFHCSYSKEVAAHHVIQAGFLNLIENLRRNLQIFAGAFTVCLFCWKGQRIPDLLVRAQELFNDSAVPQQHSPLMGAYFVWVIGSNVLVAASVAVIIPTRQVEEGMICFGVDLSAWRIADMWIKVLETGLSTYLTGILCGVMLLLYDGCRVFQRKIEAFPAEKGASLQELRRWQEILIAFSEECSALFSVVHLLVLADIISMFIVLINETVAMGPESSPRDRCLLEGVALLRNQTLSPAPANYVGSQALFLRAVALVFQWGEHAQFLTAFLALTLCNLVLQSTNHAIVRQLETLESQYAVGSITADPRSESTAIAEFASLLDRGRRRPITLPLAHGLDLSVIILFNIVAGLYAYYSFALTSSEQLQYKEEEVRFRNQILNATMQCCSNDL</sequence>
<dbReference type="AlphaFoldDB" id="A0A1W0WKU6"/>
<feature type="transmembrane region" description="Helical" evidence="1">
    <location>
        <begin position="136"/>
        <end position="155"/>
    </location>
</feature>
<evidence type="ECO:0000313" key="3">
    <source>
        <dbReference type="Proteomes" id="UP000192578"/>
    </source>
</evidence>
<comment type="caution">
    <text evidence="2">The sequence shown here is derived from an EMBL/GenBank/DDBJ whole genome shotgun (WGS) entry which is preliminary data.</text>
</comment>
<protein>
    <submittedName>
        <fullName evidence="2">Uncharacterized protein</fullName>
    </submittedName>
</protein>
<dbReference type="EMBL" id="MTYJ01000081">
    <property type="protein sequence ID" value="OQV15838.1"/>
    <property type="molecule type" value="Genomic_DNA"/>
</dbReference>
<keyword evidence="1" id="KW-0472">Membrane</keyword>
<organism evidence="2 3">
    <name type="scientific">Hypsibius exemplaris</name>
    <name type="common">Freshwater tardigrade</name>
    <dbReference type="NCBI Taxonomy" id="2072580"/>
    <lineage>
        <taxon>Eukaryota</taxon>
        <taxon>Metazoa</taxon>
        <taxon>Ecdysozoa</taxon>
        <taxon>Tardigrada</taxon>
        <taxon>Eutardigrada</taxon>
        <taxon>Parachela</taxon>
        <taxon>Hypsibioidea</taxon>
        <taxon>Hypsibiidae</taxon>
        <taxon>Hypsibius</taxon>
    </lineage>
</organism>
<keyword evidence="1" id="KW-1133">Transmembrane helix</keyword>
<evidence type="ECO:0000313" key="2">
    <source>
        <dbReference type="EMBL" id="OQV15838.1"/>
    </source>
</evidence>
<gene>
    <name evidence="2" type="ORF">BV898_09935</name>
</gene>
<keyword evidence="3" id="KW-1185">Reference proteome</keyword>
<evidence type="ECO:0000256" key="1">
    <source>
        <dbReference type="SAM" id="Phobius"/>
    </source>
</evidence>
<proteinExistence type="predicted"/>
<dbReference type="Proteomes" id="UP000192578">
    <property type="component" value="Unassembled WGS sequence"/>
</dbReference>
<feature type="transmembrane region" description="Helical" evidence="1">
    <location>
        <begin position="391"/>
        <end position="413"/>
    </location>
</feature>